<feature type="transmembrane region" description="Helical" evidence="1">
    <location>
        <begin position="118"/>
        <end position="138"/>
    </location>
</feature>
<keyword evidence="1" id="KW-0472">Membrane</keyword>
<keyword evidence="1" id="KW-0812">Transmembrane</keyword>
<name>A0ABU8DJW8_ERWAP</name>
<keyword evidence="1" id="KW-1133">Transmembrane helix</keyword>
<comment type="caution">
    <text evidence="2">The sequence shown here is derived from an EMBL/GenBank/DDBJ whole genome shotgun (WGS) entry which is preliminary data.</text>
</comment>
<accession>A0ABU8DJW8</accession>
<sequence length="195" mass="21480">MFQQLLQRLQHCNQVSARIGHASHTELQQLKEQLSEQMGKPIGWHTMGLPAAISTLGIILSFAIPQLWLGYIVMTGLNLPPQQVFIWVVFTSLIFAAANAVTMFTIGKGSITAVKMHLALSAISLMLASAYLICSLVAEVTSSYWAGSSVAAAITGSVMWLISAGCIRSTAFYQMLLFALHNREWRQSMQVSRRH</sequence>
<dbReference type="Proteomes" id="UP001306592">
    <property type="component" value="Unassembled WGS sequence"/>
</dbReference>
<gene>
    <name evidence="2" type="ORF">V8N49_19350</name>
</gene>
<reference evidence="2 3" key="1">
    <citation type="submission" date="2024-02" db="EMBL/GenBank/DDBJ databases">
        <title>First report Erwinia aphidicola in onion in Chile.</title>
        <authorList>
            <person name="Valenzuela M."/>
            <person name="Pena M."/>
            <person name="Dutta B."/>
        </authorList>
    </citation>
    <scope>NUCLEOTIDE SEQUENCE [LARGE SCALE GENOMIC DNA]</scope>
    <source>
        <strain evidence="2 3">QCJ3A</strain>
    </source>
</reference>
<organism evidence="2 3">
    <name type="scientific">Erwinia aphidicola</name>
    <dbReference type="NCBI Taxonomy" id="68334"/>
    <lineage>
        <taxon>Bacteria</taxon>
        <taxon>Pseudomonadati</taxon>
        <taxon>Pseudomonadota</taxon>
        <taxon>Gammaproteobacteria</taxon>
        <taxon>Enterobacterales</taxon>
        <taxon>Erwiniaceae</taxon>
        <taxon>Erwinia</taxon>
    </lineage>
</organism>
<feature type="transmembrane region" description="Helical" evidence="1">
    <location>
        <begin position="84"/>
        <end position="106"/>
    </location>
</feature>
<proteinExistence type="predicted"/>
<dbReference type="EMBL" id="JBANEI010000016">
    <property type="protein sequence ID" value="MEI2683808.1"/>
    <property type="molecule type" value="Genomic_DNA"/>
</dbReference>
<dbReference type="RefSeq" id="WP_336203619.1">
    <property type="nucleotide sequence ID" value="NZ_JBANEI010000016.1"/>
</dbReference>
<feature type="transmembrane region" description="Helical" evidence="1">
    <location>
        <begin position="42"/>
        <end position="64"/>
    </location>
</feature>
<evidence type="ECO:0000313" key="2">
    <source>
        <dbReference type="EMBL" id="MEI2683808.1"/>
    </source>
</evidence>
<protein>
    <submittedName>
        <fullName evidence="2">Uncharacterized protein</fullName>
    </submittedName>
</protein>
<evidence type="ECO:0000256" key="1">
    <source>
        <dbReference type="SAM" id="Phobius"/>
    </source>
</evidence>
<evidence type="ECO:0000313" key="3">
    <source>
        <dbReference type="Proteomes" id="UP001306592"/>
    </source>
</evidence>
<keyword evidence="3" id="KW-1185">Reference proteome</keyword>